<proteinExistence type="predicted"/>
<evidence type="ECO:0000313" key="1">
    <source>
        <dbReference type="EMBL" id="GAH41652.1"/>
    </source>
</evidence>
<name>X1F9L1_9ZZZZ</name>
<comment type="caution">
    <text evidence="1">The sequence shown here is derived from an EMBL/GenBank/DDBJ whole genome shotgun (WGS) entry which is preliminary data.</text>
</comment>
<accession>X1F9L1</accession>
<dbReference type="Pfam" id="PF05133">
    <property type="entry name" value="SPP1_portal"/>
    <property type="match status" value="1"/>
</dbReference>
<organism evidence="1">
    <name type="scientific">marine sediment metagenome</name>
    <dbReference type="NCBI Taxonomy" id="412755"/>
    <lineage>
        <taxon>unclassified sequences</taxon>
        <taxon>metagenomes</taxon>
        <taxon>ecological metagenomes</taxon>
    </lineage>
</organism>
<feature type="non-terminal residue" evidence="1">
    <location>
        <position position="1"/>
    </location>
</feature>
<feature type="non-terminal residue" evidence="1">
    <location>
        <position position="238"/>
    </location>
</feature>
<protein>
    <submittedName>
        <fullName evidence="1">Uncharacterized protein</fullName>
    </submittedName>
</protein>
<dbReference type="InterPro" id="IPR021145">
    <property type="entry name" value="Portal_protein_SPP1_Gp6-like"/>
</dbReference>
<dbReference type="AlphaFoldDB" id="X1F9L1"/>
<gene>
    <name evidence="1" type="ORF">S03H2_22992</name>
</gene>
<dbReference type="EMBL" id="BARU01012479">
    <property type="protein sequence ID" value="GAH41652.1"/>
    <property type="molecule type" value="Genomic_DNA"/>
</dbReference>
<reference evidence="1" key="1">
    <citation type="journal article" date="2014" name="Front. Microbiol.">
        <title>High frequency of phylogenetically diverse reductive dehalogenase-homologous genes in deep subseafloor sedimentary metagenomes.</title>
        <authorList>
            <person name="Kawai M."/>
            <person name="Futagami T."/>
            <person name="Toyoda A."/>
            <person name="Takaki Y."/>
            <person name="Nishi S."/>
            <person name="Hori S."/>
            <person name="Arai W."/>
            <person name="Tsubouchi T."/>
            <person name="Morono Y."/>
            <person name="Uchiyama I."/>
            <person name="Ito T."/>
            <person name="Fujiyama A."/>
            <person name="Inagaki F."/>
            <person name="Takami H."/>
        </authorList>
    </citation>
    <scope>NUCLEOTIDE SEQUENCE</scope>
    <source>
        <strain evidence="1">Expedition CK06-06</strain>
    </source>
</reference>
<sequence>PFFHYRLERRKVKSDLTNAIPLQNGINKLATDMMVAAEYGAFPQRWVISNTDTEALDNSPDRIWEIAAGDGMGQQTSVGQFGATSLSNYIGAIDSLASTLAIISRTPKHYLFLQSGDPSGEALIAMEAPLTKRCTDHIKQFTPIWQDLARFILKVRNIEVDKKEIIVDFDSPETIQPKTEAEIRKLGREVGIPLNTLLRDEGKDVAWIEQMEKDKKDAEGDVTMQTLLGEIRRANSGL</sequence>